<feature type="transmembrane region" description="Helical" evidence="12">
    <location>
        <begin position="824"/>
        <end position="844"/>
    </location>
</feature>
<dbReference type="Proteomes" id="UP000005426">
    <property type="component" value="Unassembled WGS sequence"/>
</dbReference>
<feature type="transmembrane region" description="Helical" evidence="12">
    <location>
        <begin position="627"/>
        <end position="651"/>
    </location>
</feature>
<feature type="chain" id="PRO_5003525175" description="SSD domain-containing protein" evidence="13">
    <location>
        <begin position="22"/>
        <end position="1270"/>
    </location>
</feature>
<dbReference type="PROSITE" id="PS50156">
    <property type="entry name" value="SSD"/>
    <property type="match status" value="1"/>
</dbReference>
<dbReference type="InterPro" id="IPR032190">
    <property type="entry name" value="NPC1_N"/>
</dbReference>
<keyword evidence="6 12" id="KW-1133">Transmembrane helix</keyword>
<dbReference type="InterPro" id="IPR000731">
    <property type="entry name" value="SSD"/>
</dbReference>
<keyword evidence="4 12" id="KW-0812">Transmembrane</keyword>
<dbReference type="eggNOG" id="KOG1933">
    <property type="taxonomic scope" value="Eukaryota"/>
</dbReference>
<organism evidence="15 16">
    <name type="scientific">Hypocrea atroviridis (strain ATCC 20476 / IMI 206040)</name>
    <name type="common">Trichoderma atroviride</name>
    <dbReference type="NCBI Taxonomy" id="452589"/>
    <lineage>
        <taxon>Eukaryota</taxon>
        <taxon>Fungi</taxon>
        <taxon>Dikarya</taxon>
        <taxon>Ascomycota</taxon>
        <taxon>Pezizomycotina</taxon>
        <taxon>Sordariomycetes</taxon>
        <taxon>Hypocreomycetidae</taxon>
        <taxon>Hypocreales</taxon>
        <taxon>Hypocreaceae</taxon>
        <taxon>Trichoderma</taxon>
    </lineage>
</organism>
<evidence type="ECO:0000256" key="11">
    <source>
        <dbReference type="ARBA" id="ARBA00023180"/>
    </source>
</evidence>
<comment type="caution">
    <text evidence="15">The sequence shown here is derived from an EMBL/GenBank/DDBJ whole genome shotgun (WGS) entry which is preliminary data.</text>
</comment>
<feature type="transmembrane region" description="Helical" evidence="12">
    <location>
        <begin position="1168"/>
        <end position="1189"/>
    </location>
</feature>
<accession>G9P5M7</accession>
<evidence type="ECO:0000256" key="8">
    <source>
        <dbReference type="ARBA" id="ARBA00023098"/>
    </source>
</evidence>
<comment type="similarity">
    <text evidence="2">Belongs to the patched family.</text>
</comment>
<gene>
    <name evidence="15" type="ORF">TRIATDRAFT_78561</name>
</gene>
<feature type="transmembrane region" description="Helical" evidence="12">
    <location>
        <begin position="1064"/>
        <end position="1090"/>
    </location>
</feature>
<dbReference type="Gene3D" id="1.20.1640.10">
    <property type="entry name" value="Multidrug efflux transporter AcrB transmembrane domain"/>
    <property type="match status" value="2"/>
</dbReference>
<dbReference type="FunFam" id="1.20.1640.10:FF:000008">
    <property type="entry name" value="NPC intracellular cholesterol transporter 1"/>
    <property type="match status" value="1"/>
</dbReference>
<keyword evidence="3" id="KW-0813">Transport</keyword>
<comment type="subcellular location">
    <subcellularLocation>
        <location evidence="1">Endomembrane system</location>
        <topology evidence="1">Multi-pass membrane protein</topology>
    </subcellularLocation>
</comment>
<keyword evidence="9 12" id="KW-0472">Membrane</keyword>
<feature type="transmembrane region" description="Helical" evidence="12">
    <location>
        <begin position="351"/>
        <end position="371"/>
    </location>
</feature>
<feature type="transmembrane region" description="Helical" evidence="12">
    <location>
        <begin position="734"/>
        <end position="759"/>
    </location>
</feature>
<evidence type="ECO:0000256" key="6">
    <source>
        <dbReference type="ARBA" id="ARBA00022989"/>
    </source>
</evidence>
<evidence type="ECO:0000256" key="7">
    <source>
        <dbReference type="ARBA" id="ARBA00023055"/>
    </source>
</evidence>
<evidence type="ECO:0000256" key="10">
    <source>
        <dbReference type="ARBA" id="ARBA00023157"/>
    </source>
</evidence>
<evidence type="ECO:0000313" key="15">
    <source>
        <dbReference type="EMBL" id="EHK40539.1"/>
    </source>
</evidence>
<keyword evidence="5 13" id="KW-0732">Signal</keyword>
<evidence type="ECO:0000259" key="14">
    <source>
        <dbReference type="PROSITE" id="PS50156"/>
    </source>
</evidence>
<keyword evidence="7" id="KW-0445">Lipid transport</keyword>
<feature type="transmembrane region" description="Helical" evidence="12">
    <location>
        <begin position="709"/>
        <end position="728"/>
    </location>
</feature>
<dbReference type="InterPro" id="IPR053958">
    <property type="entry name" value="HMGCR/SNAP/NPC1-like_SSD"/>
</dbReference>
<dbReference type="InterPro" id="IPR053956">
    <property type="entry name" value="NPC1_MLD"/>
</dbReference>
<evidence type="ECO:0000256" key="3">
    <source>
        <dbReference type="ARBA" id="ARBA00022448"/>
    </source>
</evidence>
<feature type="signal peptide" evidence="13">
    <location>
        <begin position="1"/>
        <end position="21"/>
    </location>
</feature>
<evidence type="ECO:0000256" key="2">
    <source>
        <dbReference type="ARBA" id="ARBA00005585"/>
    </source>
</evidence>
<feature type="transmembrane region" description="Helical" evidence="12">
    <location>
        <begin position="1123"/>
        <end position="1147"/>
    </location>
</feature>
<dbReference type="GO" id="GO:0012505">
    <property type="term" value="C:endomembrane system"/>
    <property type="evidence" value="ECO:0007669"/>
    <property type="project" value="UniProtKB-SubCell"/>
</dbReference>
<sequence length="1270" mass="140277">MRSALLQSGLAALLFGASVSAESYTPKHELGRCAFRGQCGKQSFFGKELPCVDNGLAEDPDDDLRKELVELCGSQWSEGPVCCNLDQVKALKSEMGTPRTLIGSCPACKENFFNMFCKFTCSPDQSTFINVTDVAKKGNKLLVTELDQLISEEHGSGLYNSCKEVKFGGANSRAMDLIGGGAKNYHDMLKFLGDKKPLVGSPIQINYPEKYDQPGMAPLQTKPKKCNDEDPAYRCVCVDCPEVCPKLPDVKEAGSCRVGKLPCLSFASIFTYGVLLLALFVAVFGHIFWAKYQKRRVERTRLLHESSHSDDEDEGGPILTDAMRDQPTKRYWLNDRCDKAFRQLGNMSARFPSLTIGVSLVVVAILSAGWFRFDIEQDPARLWVSPTSEAAQEKEYFDSNFGPFFRAEKIFLVNDTKSSGPSPVLSYETLKWWAEIEKSVEALQGSMYGSTLDDVCFKPTGDACVIQSVTQYWYSKGGIDSKYWKDDLRSCAKSPVDCRPAFGQPIEPTMILGGYEDDVVDSQAMTVTWVVSNAAENSDTLLRAIDWENALRDRLLQAQEEAKSRGLRLSFTTEISLEQELNKSTNTDAKIVVVSYIVMFIYACLALGTPLKHLFGNPALLLVESKVTLGLAGIAIVLMSISASIGFFSWVGLKATLIIVEVIPFIVLAVGVDNIFLIVHELERVNINFPDQMVEERVSRALGRMGPSILFSALTETFAFALGSAVGMPAVRNFAAYAAGAVLINAVLQMTMFVSFLALNQMRVEDHRCELWPWWQVKKARINLNGTNGYPSTGRASDADEESYLQIFIRNTYAPSLLRKQTKVAVVAVFLGLLAAAIALLPGIQLGLDQRVAIPDGSYLIPYFNDLYDYLETGPPVYFVTRGVDASQRQEQQAMCSRFTTCQPFSLTNTLELERQRSDISYIMSPAASWIDDYFLWLNPIYDQCCIEHGSTCFADRQPAWNTSLYGMPEDDEFIHYLQKFLAAKTDDVCPLGGQASYGDAVVLDSEAAHVKASHFRTAHTRLRSQEDFIKAYSSARRIASDITKATGADVFPYSVFYIFFDQYLSIIPLTGGLLGAAVGVIFVIASFLLGSVRTSAIVTLTVIMSVVDIMGAMVVFNVSLNAVSLVNLIICVGISVEFCAHIARAFMFPSRTVMENSFNANGRDARAWTALVNVGGSVFSGITVTKFLGVGVLAFTRSKIFEIYYFRVWLALVVFAALHALVFLPVALSIGGGEGYVDPESEGTAAQDLTDRRWRAIRIHDNSDSEDDY</sequence>
<keyword evidence="10" id="KW-1015">Disulfide bond</keyword>
<dbReference type="GeneID" id="25785388"/>
<dbReference type="FunFam" id="1.20.1640.10:FF:000029">
    <property type="entry name" value="Putative Patched sphingolipid transporter"/>
    <property type="match status" value="1"/>
</dbReference>
<feature type="domain" description="SSD" evidence="14">
    <location>
        <begin position="588"/>
        <end position="759"/>
    </location>
</feature>
<keyword evidence="11" id="KW-0325">Glycoprotein</keyword>
<feature type="transmembrane region" description="Helical" evidence="12">
    <location>
        <begin position="657"/>
        <end position="679"/>
    </location>
</feature>
<evidence type="ECO:0000256" key="9">
    <source>
        <dbReference type="ARBA" id="ARBA00023136"/>
    </source>
</evidence>
<feature type="transmembrane region" description="Helical" evidence="12">
    <location>
        <begin position="593"/>
        <end position="615"/>
    </location>
</feature>
<dbReference type="SUPFAM" id="SSF82866">
    <property type="entry name" value="Multidrug efflux transporter AcrB transmembrane domain"/>
    <property type="match status" value="2"/>
</dbReference>
<dbReference type="OMA" id="WWFDVES"/>
<dbReference type="HOGENOM" id="CLU_002359_0_1_1"/>
<dbReference type="GO" id="GO:0000329">
    <property type="term" value="C:fungal-type vacuole membrane"/>
    <property type="evidence" value="ECO:0007669"/>
    <property type="project" value="EnsemblFungi"/>
</dbReference>
<dbReference type="GO" id="GO:0015918">
    <property type="term" value="P:sterol transport"/>
    <property type="evidence" value="ECO:0007669"/>
    <property type="project" value="EnsemblFungi"/>
</dbReference>
<evidence type="ECO:0000256" key="12">
    <source>
        <dbReference type="SAM" id="Phobius"/>
    </source>
</evidence>
<dbReference type="KEGG" id="tatv:25785388"/>
<feature type="transmembrane region" description="Helical" evidence="12">
    <location>
        <begin position="1209"/>
        <end position="1229"/>
    </location>
</feature>
<dbReference type="Pfam" id="PF22314">
    <property type="entry name" value="NPC1_MLD"/>
    <property type="match status" value="1"/>
</dbReference>
<dbReference type="GO" id="GO:0032934">
    <property type="term" value="F:sterol binding"/>
    <property type="evidence" value="ECO:0007669"/>
    <property type="project" value="EnsemblFungi"/>
</dbReference>
<keyword evidence="16" id="KW-1185">Reference proteome</keyword>
<evidence type="ECO:0000256" key="13">
    <source>
        <dbReference type="SAM" id="SignalP"/>
    </source>
</evidence>
<dbReference type="AlphaFoldDB" id="G9P5M7"/>
<feature type="transmembrane region" description="Helical" evidence="12">
    <location>
        <begin position="1097"/>
        <end position="1117"/>
    </location>
</feature>
<evidence type="ECO:0000256" key="4">
    <source>
        <dbReference type="ARBA" id="ARBA00022692"/>
    </source>
</evidence>
<proteinExistence type="inferred from homology"/>
<evidence type="ECO:0000256" key="1">
    <source>
        <dbReference type="ARBA" id="ARBA00004127"/>
    </source>
</evidence>
<dbReference type="PANTHER" id="PTHR45727">
    <property type="entry name" value="NPC INTRACELLULAR CHOLESTEROL TRANSPORTER 1"/>
    <property type="match status" value="1"/>
</dbReference>
<dbReference type="OrthoDB" id="6510177at2759"/>
<dbReference type="Pfam" id="PF16414">
    <property type="entry name" value="NPC1_N"/>
    <property type="match status" value="1"/>
</dbReference>
<name>G9P5M7_HYPAI</name>
<evidence type="ECO:0000256" key="5">
    <source>
        <dbReference type="ARBA" id="ARBA00022729"/>
    </source>
</evidence>
<reference evidence="15 16" key="1">
    <citation type="journal article" date="2011" name="Genome Biol.">
        <title>Comparative genome sequence analysis underscores mycoparasitism as the ancestral life style of Trichoderma.</title>
        <authorList>
            <person name="Kubicek C.P."/>
            <person name="Herrera-Estrella A."/>
            <person name="Seidl-Seiboth V."/>
            <person name="Martinez D.A."/>
            <person name="Druzhinina I.S."/>
            <person name="Thon M."/>
            <person name="Zeilinger S."/>
            <person name="Casas-Flores S."/>
            <person name="Horwitz B.A."/>
            <person name="Mukherjee P.K."/>
            <person name="Mukherjee M."/>
            <person name="Kredics L."/>
            <person name="Alcaraz L.D."/>
            <person name="Aerts A."/>
            <person name="Antal Z."/>
            <person name="Atanasova L."/>
            <person name="Cervantes-Badillo M.G."/>
            <person name="Challacombe J."/>
            <person name="Chertkov O."/>
            <person name="McCluskey K."/>
            <person name="Coulpier F."/>
            <person name="Deshpande N."/>
            <person name="von Doehren H."/>
            <person name="Ebbole D.J."/>
            <person name="Esquivel-Naranjo E.U."/>
            <person name="Fekete E."/>
            <person name="Flipphi M."/>
            <person name="Glaser F."/>
            <person name="Gomez-Rodriguez E.Y."/>
            <person name="Gruber S."/>
            <person name="Han C."/>
            <person name="Henrissat B."/>
            <person name="Hermosa R."/>
            <person name="Hernandez-Onate M."/>
            <person name="Karaffa L."/>
            <person name="Kosti I."/>
            <person name="Le Crom S."/>
            <person name="Lindquist E."/>
            <person name="Lucas S."/>
            <person name="Luebeck M."/>
            <person name="Luebeck P.S."/>
            <person name="Margeot A."/>
            <person name="Metz B."/>
            <person name="Misra M."/>
            <person name="Nevalainen H."/>
            <person name="Omann M."/>
            <person name="Packer N."/>
            <person name="Perrone G."/>
            <person name="Uresti-Rivera E.E."/>
            <person name="Salamov A."/>
            <person name="Schmoll M."/>
            <person name="Seiboth B."/>
            <person name="Shapiro H."/>
            <person name="Sukno S."/>
            <person name="Tamayo-Ramos J.A."/>
            <person name="Tisch D."/>
            <person name="Wiest A."/>
            <person name="Wilkinson H.H."/>
            <person name="Zhang M."/>
            <person name="Coutinho P.M."/>
            <person name="Kenerley C.M."/>
            <person name="Monte E."/>
            <person name="Baker S.E."/>
            <person name="Grigoriev I.V."/>
        </authorList>
    </citation>
    <scope>NUCLEOTIDE SEQUENCE [LARGE SCALE GENOMIC DNA]</scope>
    <source>
        <strain evidence="16">ATCC 20476 / IMI 206040</strain>
    </source>
</reference>
<evidence type="ECO:0000313" key="16">
    <source>
        <dbReference type="Proteomes" id="UP000005426"/>
    </source>
</evidence>
<dbReference type="PANTHER" id="PTHR45727:SF2">
    <property type="entry name" value="NPC INTRACELLULAR CHOLESTEROL TRANSPORTER 1"/>
    <property type="match status" value="1"/>
</dbReference>
<feature type="transmembrane region" description="Helical" evidence="12">
    <location>
        <begin position="269"/>
        <end position="289"/>
    </location>
</feature>
<protein>
    <recommendedName>
        <fullName evidence="14">SSD domain-containing protein</fullName>
    </recommendedName>
</protein>
<dbReference type="STRING" id="452589.G9P5M7"/>
<keyword evidence="8" id="KW-0443">Lipid metabolism</keyword>
<dbReference type="EMBL" id="ABDG02000027">
    <property type="protein sequence ID" value="EHK40539.1"/>
    <property type="molecule type" value="Genomic_DNA"/>
</dbReference>
<dbReference type="GO" id="GO:0006665">
    <property type="term" value="P:sphingolipid metabolic process"/>
    <property type="evidence" value="ECO:0007669"/>
    <property type="project" value="EnsemblFungi"/>
</dbReference>
<dbReference type="Pfam" id="PF12349">
    <property type="entry name" value="Sterol-sensing"/>
    <property type="match status" value="1"/>
</dbReference>